<dbReference type="InterPro" id="IPR009936">
    <property type="entry name" value="DUF1468"/>
</dbReference>
<keyword evidence="2" id="KW-1133">Transmembrane helix</keyword>
<dbReference type="Proteomes" id="UP000319865">
    <property type="component" value="Unassembled WGS sequence"/>
</dbReference>
<protein>
    <submittedName>
        <fullName evidence="4">Tripartite tricarboxylate transporter TctB family protein</fullName>
    </submittedName>
</protein>
<dbReference type="Pfam" id="PF07331">
    <property type="entry name" value="TctB"/>
    <property type="match status" value="1"/>
</dbReference>
<evidence type="ECO:0000259" key="3">
    <source>
        <dbReference type="Pfam" id="PF07331"/>
    </source>
</evidence>
<feature type="transmembrane region" description="Helical" evidence="2">
    <location>
        <begin position="83"/>
        <end position="101"/>
    </location>
</feature>
<evidence type="ECO:0000313" key="5">
    <source>
        <dbReference type="Proteomes" id="UP000319865"/>
    </source>
</evidence>
<dbReference type="RefSeq" id="WP_142027939.1">
    <property type="nucleotide sequence ID" value="NZ_VFQE01000002.1"/>
</dbReference>
<feature type="compositionally biased region" description="Polar residues" evidence="1">
    <location>
        <begin position="1"/>
        <end position="12"/>
    </location>
</feature>
<organism evidence="4 5">
    <name type="scientific">Blastococcus colisei</name>
    <dbReference type="NCBI Taxonomy" id="1564162"/>
    <lineage>
        <taxon>Bacteria</taxon>
        <taxon>Bacillati</taxon>
        <taxon>Actinomycetota</taxon>
        <taxon>Actinomycetes</taxon>
        <taxon>Geodermatophilales</taxon>
        <taxon>Geodermatophilaceae</taxon>
        <taxon>Blastococcus</taxon>
    </lineage>
</organism>
<accession>A0A543P1U1</accession>
<feature type="transmembrane region" description="Helical" evidence="2">
    <location>
        <begin position="157"/>
        <end position="182"/>
    </location>
</feature>
<evidence type="ECO:0000256" key="2">
    <source>
        <dbReference type="SAM" id="Phobius"/>
    </source>
</evidence>
<feature type="domain" description="DUF1468" evidence="3">
    <location>
        <begin position="48"/>
        <end position="185"/>
    </location>
</feature>
<evidence type="ECO:0000256" key="1">
    <source>
        <dbReference type="SAM" id="MobiDB-lite"/>
    </source>
</evidence>
<dbReference type="AlphaFoldDB" id="A0A543P1U1"/>
<keyword evidence="2" id="KW-0812">Transmembrane</keyword>
<keyword evidence="2" id="KW-0472">Membrane</keyword>
<keyword evidence="5" id="KW-1185">Reference proteome</keyword>
<proteinExistence type="predicted"/>
<evidence type="ECO:0000313" key="4">
    <source>
        <dbReference type="EMBL" id="TQN38052.1"/>
    </source>
</evidence>
<dbReference type="EMBL" id="VFQE01000002">
    <property type="protein sequence ID" value="TQN38052.1"/>
    <property type="molecule type" value="Genomic_DNA"/>
</dbReference>
<comment type="caution">
    <text evidence="4">The sequence shown here is derived from an EMBL/GenBank/DDBJ whole genome shotgun (WGS) entry which is preliminary data.</text>
</comment>
<gene>
    <name evidence="4" type="ORF">FHU33_4732</name>
</gene>
<feature type="transmembrane region" description="Helical" evidence="2">
    <location>
        <begin position="122"/>
        <end position="151"/>
    </location>
</feature>
<feature type="transmembrane region" description="Helical" evidence="2">
    <location>
        <begin position="44"/>
        <end position="63"/>
    </location>
</feature>
<feature type="region of interest" description="Disordered" evidence="1">
    <location>
        <begin position="1"/>
        <end position="39"/>
    </location>
</feature>
<reference evidence="4 5" key="1">
    <citation type="submission" date="2019-06" db="EMBL/GenBank/DDBJ databases">
        <title>Sequencing the genomes of 1000 actinobacteria strains.</title>
        <authorList>
            <person name="Klenk H.-P."/>
        </authorList>
    </citation>
    <scope>NUCLEOTIDE SEQUENCE [LARGE SCALE GENOMIC DNA]</scope>
    <source>
        <strain evidence="4 5">DSM 46837</strain>
    </source>
</reference>
<name>A0A543P1U1_9ACTN</name>
<sequence length="191" mass="19633">MREVTPETSPTETRAKASTDAVAAGSADPVPPSDEAGPQASARAADLVAGLLFVALGGFTLYAGRDLEFQAEFAAGPGFLPRILAIILIAVGGALAVKQFVRPTGGRVPLPSGAETVKIAATMGLVLLAVLFIEVLGFIVTAFLLVAGLLFGVERKFTITSLIVSVAVPVVFWTLFAVLLGARLPAGLISF</sequence>